<dbReference type="PROSITE" id="PS50109">
    <property type="entry name" value="HIS_KIN"/>
    <property type="match status" value="1"/>
</dbReference>
<evidence type="ECO:0000256" key="4">
    <source>
        <dbReference type="ARBA" id="ARBA00022679"/>
    </source>
</evidence>
<dbReference type="InterPro" id="IPR003661">
    <property type="entry name" value="HisK_dim/P_dom"/>
</dbReference>
<dbReference type="PROSITE" id="PS50005">
    <property type="entry name" value="TPR"/>
    <property type="match status" value="2"/>
</dbReference>
<dbReference type="InterPro" id="IPR004358">
    <property type="entry name" value="Sig_transdc_His_kin-like_C"/>
</dbReference>
<dbReference type="EMBL" id="VHSG01000016">
    <property type="protein sequence ID" value="TQV74499.1"/>
    <property type="molecule type" value="Genomic_DNA"/>
</dbReference>
<name>A0A545TBA6_9GAMM</name>
<gene>
    <name evidence="16" type="ORF">FKG94_15895</name>
</gene>
<evidence type="ECO:0000259" key="14">
    <source>
        <dbReference type="PROSITE" id="PS50109"/>
    </source>
</evidence>
<dbReference type="SUPFAM" id="SSF52172">
    <property type="entry name" value="CheY-like"/>
    <property type="match status" value="1"/>
</dbReference>
<dbReference type="SMART" id="SM00387">
    <property type="entry name" value="HATPase_c"/>
    <property type="match status" value="1"/>
</dbReference>
<dbReference type="InterPro" id="IPR011990">
    <property type="entry name" value="TPR-like_helical_dom_sf"/>
</dbReference>
<dbReference type="Gene3D" id="1.10.287.130">
    <property type="match status" value="1"/>
</dbReference>
<dbReference type="Proteomes" id="UP000319732">
    <property type="component" value="Unassembled WGS sequence"/>
</dbReference>
<dbReference type="CDD" id="cd00082">
    <property type="entry name" value="HisKA"/>
    <property type="match status" value="1"/>
</dbReference>
<keyword evidence="12" id="KW-0812">Transmembrane</keyword>
<dbReference type="InterPro" id="IPR036890">
    <property type="entry name" value="HATPase_C_sf"/>
</dbReference>
<dbReference type="InterPro" id="IPR001789">
    <property type="entry name" value="Sig_transdc_resp-reg_receiver"/>
</dbReference>
<feature type="domain" description="Histidine kinase" evidence="14">
    <location>
        <begin position="527"/>
        <end position="741"/>
    </location>
</feature>
<evidence type="ECO:0000256" key="2">
    <source>
        <dbReference type="ARBA" id="ARBA00012438"/>
    </source>
</evidence>
<dbReference type="EC" id="2.7.13.3" evidence="2"/>
<comment type="catalytic activity">
    <reaction evidence="1">
        <text>ATP + protein L-histidine = ADP + protein N-phospho-L-histidine.</text>
        <dbReference type="EC" id="2.7.13.3"/>
    </reaction>
</comment>
<dbReference type="Pfam" id="PF00072">
    <property type="entry name" value="Response_reg"/>
    <property type="match status" value="1"/>
</dbReference>
<dbReference type="SMART" id="SM00342">
    <property type="entry name" value="HTH_ARAC"/>
    <property type="match status" value="1"/>
</dbReference>
<evidence type="ECO:0000256" key="1">
    <source>
        <dbReference type="ARBA" id="ARBA00000085"/>
    </source>
</evidence>
<organism evidence="16 17">
    <name type="scientific">Exilibacterium tricleocarpae</name>
    <dbReference type="NCBI Taxonomy" id="2591008"/>
    <lineage>
        <taxon>Bacteria</taxon>
        <taxon>Pseudomonadati</taxon>
        <taxon>Pseudomonadota</taxon>
        <taxon>Gammaproteobacteria</taxon>
        <taxon>Cellvibrionales</taxon>
        <taxon>Cellvibrionaceae</taxon>
        <taxon>Exilibacterium</taxon>
    </lineage>
</organism>
<evidence type="ECO:0000256" key="12">
    <source>
        <dbReference type="SAM" id="Phobius"/>
    </source>
</evidence>
<dbReference type="InterPro" id="IPR003594">
    <property type="entry name" value="HATPase_dom"/>
</dbReference>
<dbReference type="InterPro" id="IPR036097">
    <property type="entry name" value="HisK_dim/P_sf"/>
</dbReference>
<dbReference type="PROSITE" id="PS00041">
    <property type="entry name" value="HTH_ARAC_FAMILY_1"/>
    <property type="match status" value="1"/>
</dbReference>
<dbReference type="PROSITE" id="PS50110">
    <property type="entry name" value="RESPONSE_REGULATORY"/>
    <property type="match status" value="1"/>
</dbReference>
<dbReference type="SMART" id="SM00448">
    <property type="entry name" value="REC"/>
    <property type="match status" value="1"/>
</dbReference>
<feature type="domain" description="Response regulatory" evidence="15">
    <location>
        <begin position="793"/>
        <end position="908"/>
    </location>
</feature>
<dbReference type="Pfam" id="PF12833">
    <property type="entry name" value="HTH_18"/>
    <property type="match status" value="1"/>
</dbReference>
<dbReference type="FunFam" id="3.30.565.10:FF:000006">
    <property type="entry name" value="Sensor histidine kinase WalK"/>
    <property type="match status" value="1"/>
</dbReference>
<dbReference type="PROSITE" id="PS01124">
    <property type="entry name" value="HTH_ARAC_FAMILY_2"/>
    <property type="match status" value="1"/>
</dbReference>
<keyword evidence="4" id="KW-0808">Transferase</keyword>
<dbReference type="Pfam" id="PF00512">
    <property type="entry name" value="HisKA"/>
    <property type="match status" value="1"/>
</dbReference>
<dbReference type="SUPFAM" id="SSF47384">
    <property type="entry name" value="Homodimeric domain of signal transducing histidine kinase"/>
    <property type="match status" value="1"/>
</dbReference>
<dbReference type="GO" id="GO:0005886">
    <property type="term" value="C:plasma membrane"/>
    <property type="evidence" value="ECO:0007669"/>
    <property type="project" value="UniProtKB-ARBA"/>
</dbReference>
<evidence type="ECO:0000256" key="8">
    <source>
        <dbReference type="ARBA" id="ARBA00023163"/>
    </source>
</evidence>
<feature type="modified residue" description="4-aspartylphosphate" evidence="9">
    <location>
        <position position="841"/>
    </location>
</feature>
<feature type="transmembrane region" description="Helical" evidence="12">
    <location>
        <begin position="457"/>
        <end position="477"/>
    </location>
</feature>
<keyword evidence="5" id="KW-0418">Kinase</keyword>
<protein>
    <recommendedName>
        <fullName evidence="2">histidine kinase</fullName>
        <ecNumber evidence="2">2.7.13.3</ecNumber>
    </recommendedName>
</protein>
<keyword evidence="3 9" id="KW-0597">Phosphoprotein</keyword>
<dbReference type="PRINTS" id="PR00344">
    <property type="entry name" value="BCTRLSENSOR"/>
</dbReference>
<dbReference type="InterPro" id="IPR018060">
    <property type="entry name" value="HTH_AraC"/>
</dbReference>
<dbReference type="RefSeq" id="WP_142905320.1">
    <property type="nucleotide sequence ID" value="NZ_ML660096.1"/>
</dbReference>
<dbReference type="PANTHER" id="PTHR43547">
    <property type="entry name" value="TWO-COMPONENT HISTIDINE KINASE"/>
    <property type="match status" value="1"/>
</dbReference>
<keyword evidence="6" id="KW-0805">Transcription regulation</keyword>
<dbReference type="SMART" id="SM00388">
    <property type="entry name" value="HisKA"/>
    <property type="match status" value="1"/>
</dbReference>
<keyword evidence="8" id="KW-0804">Transcription</keyword>
<dbReference type="OrthoDB" id="9772100at2"/>
<evidence type="ECO:0000256" key="3">
    <source>
        <dbReference type="ARBA" id="ARBA00022553"/>
    </source>
</evidence>
<evidence type="ECO:0000256" key="9">
    <source>
        <dbReference type="PROSITE-ProRule" id="PRU00169"/>
    </source>
</evidence>
<dbReference type="Gene3D" id="1.25.40.10">
    <property type="entry name" value="Tetratricopeptide repeat domain"/>
    <property type="match status" value="3"/>
</dbReference>
<dbReference type="SUPFAM" id="SSF55874">
    <property type="entry name" value="ATPase domain of HSP90 chaperone/DNA topoisomerase II/histidine kinase"/>
    <property type="match status" value="1"/>
</dbReference>
<dbReference type="GO" id="GO:0043565">
    <property type="term" value="F:sequence-specific DNA binding"/>
    <property type="evidence" value="ECO:0007669"/>
    <property type="project" value="InterPro"/>
</dbReference>
<evidence type="ECO:0000259" key="15">
    <source>
        <dbReference type="PROSITE" id="PS50110"/>
    </source>
</evidence>
<keyword evidence="7" id="KW-0238">DNA-binding</keyword>
<dbReference type="Pfam" id="PF13424">
    <property type="entry name" value="TPR_12"/>
    <property type="match status" value="2"/>
</dbReference>
<dbReference type="SUPFAM" id="SSF48452">
    <property type="entry name" value="TPR-like"/>
    <property type="match status" value="2"/>
</dbReference>
<feature type="repeat" description="TPR" evidence="10">
    <location>
        <begin position="140"/>
        <end position="173"/>
    </location>
</feature>
<keyword evidence="11" id="KW-0175">Coiled coil</keyword>
<dbReference type="GO" id="GO:0003700">
    <property type="term" value="F:DNA-binding transcription factor activity"/>
    <property type="evidence" value="ECO:0007669"/>
    <property type="project" value="InterPro"/>
</dbReference>
<feature type="repeat" description="TPR" evidence="10">
    <location>
        <begin position="180"/>
        <end position="213"/>
    </location>
</feature>
<dbReference type="InterPro" id="IPR009057">
    <property type="entry name" value="Homeodomain-like_sf"/>
</dbReference>
<evidence type="ECO:0000256" key="6">
    <source>
        <dbReference type="ARBA" id="ARBA00023015"/>
    </source>
</evidence>
<keyword evidence="17" id="KW-1185">Reference proteome</keyword>
<dbReference type="InterPro" id="IPR011006">
    <property type="entry name" value="CheY-like_superfamily"/>
</dbReference>
<keyword evidence="10" id="KW-0802">TPR repeat</keyword>
<dbReference type="GO" id="GO:0000155">
    <property type="term" value="F:phosphorelay sensor kinase activity"/>
    <property type="evidence" value="ECO:0007669"/>
    <property type="project" value="InterPro"/>
</dbReference>
<evidence type="ECO:0000313" key="17">
    <source>
        <dbReference type="Proteomes" id="UP000319732"/>
    </source>
</evidence>
<dbReference type="Gene3D" id="1.10.10.60">
    <property type="entry name" value="Homeodomain-like"/>
    <property type="match status" value="1"/>
</dbReference>
<dbReference type="InterPro" id="IPR018062">
    <property type="entry name" value="HTH_AraC-typ_CS"/>
</dbReference>
<evidence type="ECO:0000256" key="5">
    <source>
        <dbReference type="ARBA" id="ARBA00022777"/>
    </source>
</evidence>
<accession>A0A545TBA6</accession>
<proteinExistence type="predicted"/>
<dbReference type="PANTHER" id="PTHR43547:SF2">
    <property type="entry name" value="HYBRID SIGNAL TRANSDUCTION HISTIDINE KINASE C"/>
    <property type="match status" value="1"/>
</dbReference>
<evidence type="ECO:0000259" key="13">
    <source>
        <dbReference type="PROSITE" id="PS01124"/>
    </source>
</evidence>
<dbReference type="InterPro" id="IPR019734">
    <property type="entry name" value="TPR_rpt"/>
</dbReference>
<feature type="transmembrane region" description="Helical" evidence="12">
    <location>
        <begin position="23"/>
        <end position="41"/>
    </location>
</feature>
<reference evidence="16 17" key="1">
    <citation type="submission" date="2019-06" db="EMBL/GenBank/DDBJ databases">
        <title>Whole genome sequence for Cellvibrionaceae sp. R142.</title>
        <authorList>
            <person name="Wang G."/>
        </authorList>
    </citation>
    <scope>NUCLEOTIDE SEQUENCE [LARGE SCALE GENOMIC DNA]</scope>
    <source>
        <strain evidence="16 17">R142</strain>
    </source>
</reference>
<sequence>MYYLSDNDVDPPSAPGLFEGPVFIRYLACLILLFLTLPAYAKSDLHALENHFANSYGLDRAKTAAKIALTLRQADADRALHYAQVALEQLKTTSHVATEANVINTIAVAHLQKREYDATINYAKQALQLAEQFNLPLEEARTLNTLGALNWYRGDLDRAKDLFEASLALRKQHKVYAELSPALNNLGVIEEIQGRYNKAIEFYLQAIDYAEQIGSDEQLARPITNLGVLNQMLRNFDKALLFYQRSLVLKLKAGNLVGAAIAHNNISEIQIEKGEYQEAINSLQSGLNLLDKIEAPQEEALLLVNSGSAYLRLNDPDKAFEFFAQTRDLASRFSASEIDIYLAQGYARAYLQKGQLDQALENAQNFLTLAQEKQDRKSIKKAQHLHYRIYKEKQLYARALSAHEEFHRLHDELANKESTNYVARLQAEFETEKKEKELAVLQRQNALQEINIKRQEFIRNLVAVLSVCSLLVGFFVYRMRTIRVKAAVLERKVAERTRDIQQKNSAIAELLIQKEQLLDKKNLLFSTVSHELRTPLTLITGPLKQLIKSTHSKQTKSVLNSIHRNAARLCRMVDQLLDLARLDIQAESIGEPVDVGAAIEFLVASMEALFQGHQITRSIKTEKDIWIEMAPEALEKVIVNLVSNAIKYTSSGGKISVTAEARNDTIVISISDTGIGIAQDQHQRIFERFTRLENPLSKPVPGAGIGLALVKELTERYHGKIELTSEVNQGSTFTLIFPATTPTAATRQKYLRSTACENELAVQLPVTHAPLEVPDFTADTSARPTPPPARASTVLIVEDNDEVRTFIGNHLNSYYHCLYAEDGKQGVSLAIKEVPDLIISDLMMPHVSGLELAATLKEEQLTSHIPVIILTAKGDSETRYTAWRKNVDEYIEKPFDADELILRCENILSIRRLLTQRFRPEELVIEDPENRSKEKMDIAPVCFSPRDREFLDKLYCYLEKNHFESGLNASLISKALNITEKQLQRKIKALTNETIPACVRNFRLKKGAEKLTAGASITSVAYDVGFSSPSYFSTAFAARYGCSPSDYQLEKRKLTKETVKKAKAGASAG</sequence>
<dbReference type="InterPro" id="IPR005467">
    <property type="entry name" value="His_kinase_dom"/>
</dbReference>
<comment type="caution">
    <text evidence="16">The sequence shown here is derived from an EMBL/GenBank/DDBJ whole genome shotgun (WGS) entry which is preliminary data.</text>
</comment>
<keyword evidence="12" id="KW-1133">Transmembrane helix</keyword>
<feature type="coiled-coil region" evidence="11">
    <location>
        <begin position="424"/>
        <end position="451"/>
    </location>
</feature>
<dbReference type="Pfam" id="PF02518">
    <property type="entry name" value="HATPase_c"/>
    <property type="match status" value="1"/>
</dbReference>
<evidence type="ECO:0000256" key="10">
    <source>
        <dbReference type="PROSITE-ProRule" id="PRU00339"/>
    </source>
</evidence>
<evidence type="ECO:0000256" key="7">
    <source>
        <dbReference type="ARBA" id="ARBA00023125"/>
    </source>
</evidence>
<dbReference type="SUPFAM" id="SSF46689">
    <property type="entry name" value="Homeodomain-like"/>
    <property type="match status" value="1"/>
</dbReference>
<keyword evidence="12" id="KW-0472">Membrane</keyword>
<dbReference type="SMART" id="SM00028">
    <property type="entry name" value="TPR"/>
    <property type="match status" value="6"/>
</dbReference>
<dbReference type="Gene3D" id="3.30.565.10">
    <property type="entry name" value="Histidine kinase-like ATPase, C-terminal domain"/>
    <property type="match status" value="1"/>
</dbReference>
<dbReference type="AlphaFoldDB" id="A0A545TBA6"/>
<feature type="domain" description="HTH araC/xylS-type" evidence="13">
    <location>
        <begin position="952"/>
        <end position="1050"/>
    </location>
</feature>
<evidence type="ECO:0000313" key="16">
    <source>
        <dbReference type="EMBL" id="TQV74499.1"/>
    </source>
</evidence>
<dbReference type="Gene3D" id="3.40.50.2300">
    <property type="match status" value="1"/>
</dbReference>
<evidence type="ECO:0000256" key="11">
    <source>
        <dbReference type="SAM" id="Coils"/>
    </source>
</evidence>